<evidence type="ECO:0000313" key="11">
    <source>
        <dbReference type="Proteomes" id="UP001372834"/>
    </source>
</evidence>
<dbReference type="PANTHER" id="PTHR16515:SF49">
    <property type="entry name" value="GASTRULA ZINC FINGER PROTEIN XLCGF49.1-LIKE-RELATED"/>
    <property type="match status" value="1"/>
</dbReference>
<sequence>MVNRNGMSDVIVKSLHLYSNNTFGTLKSSSEVSQTTADEKLKKKKVKRVTKKALKILKGKYIPGTRRNKKRPDICDICRLTMTHKDELIHHLLKIHKVEYKCKQCGKLYKSRKNLASHEKIHTAPKEFICEICGYASYNRGTVATHRKRHTKAYTDFCDVCNKGFYTRYQLEEHRNLHTGERPFKCEFCDKGFICKSTLEKHKIATHSKLLDNVKNFPCTICTKTFLFKKNLVRHLRTHTGEKPFVCNYCGKGLTSSHSLMIHKRTHTGEKLFVCDLCGKSGHVRYLKDHMGTHNQSLMKTRSGKQQLHQPQTIQMDHVAAALTTVTDSQSHNEPISQIPIMEPAIVSMCHQMPRNQHQSITVEMFDQQVNWPRRTATNIPDKRALTQFSDSTRRQQTTVTAPIHGIDFWQGPENA</sequence>
<evidence type="ECO:0000256" key="4">
    <source>
        <dbReference type="ARBA" id="ARBA00022771"/>
    </source>
</evidence>
<dbReference type="EMBL" id="JAWJWE010000036">
    <property type="protein sequence ID" value="KAK6629611.1"/>
    <property type="molecule type" value="Genomic_DNA"/>
</dbReference>
<dbReference type="InterPro" id="IPR013087">
    <property type="entry name" value="Znf_C2H2_type"/>
</dbReference>
<keyword evidence="5" id="KW-0862">Zinc</keyword>
<protein>
    <recommendedName>
        <fullName evidence="9">C2H2-type domain-containing protein</fullName>
    </recommendedName>
</protein>
<evidence type="ECO:0000259" key="9">
    <source>
        <dbReference type="PROSITE" id="PS50157"/>
    </source>
</evidence>
<comment type="subcellular location">
    <subcellularLocation>
        <location evidence="1">Nucleus</location>
    </subcellularLocation>
</comment>
<comment type="caution">
    <text evidence="10">The sequence shown here is derived from an EMBL/GenBank/DDBJ whole genome shotgun (WGS) entry which is preliminary data.</text>
</comment>
<dbReference type="PROSITE" id="PS00028">
    <property type="entry name" value="ZINC_FINGER_C2H2_1"/>
    <property type="match status" value="5"/>
</dbReference>
<dbReference type="PANTHER" id="PTHR16515">
    <property type="entry name" value="PR DOMAIN ZINC FINGER PROTEIN"/>
    <property type="match status" value="1"/>
</dbReference>
<dbReference type="InterPro" id="IPR036236">
    <property type="entry name" value="Znf_C2H2_sf"/>
</dbReference>
<name>A0AAN8P298_POLSC</name>
<dbReference type="Pfam" id="PF13894">
    <property type="entry name" value="zf-C2H2_4"/>
    <property type="match status" value="1"/>
</dbReference>
<dbReference type="PROSITE" id="PS50157">
    <property type="entry name" value="ZINC_FINGER_C2H2_2"/>
    <property type="match status" value="6"/>
</dbReference>
<evidence type="ECO:0000256" key="2">
    <source>
        <dbReference type="ARBA" id="ARBA00022723"/>
    </source>
</evidence>
<feature type="domain" description="C2H2-type" evidence="9">
    <location>
        <begin position="128"/>
        <end position="155"/>
    </location>
</feature>
<gene>
    <name evidence="10" type="ORF">RUM43_003428</name>
</gene>
<dbReference type="SMART" id="SM00355">
    <property type="entry name" value="ZnF_C2H2"/>
    <property type="match status" value="8"/>
</dbReference>
<keyword evidence="7" id="KW-0539">Nucleus</keyword>
<feature type="domain" description="C2H2-type" evidence="9">
    <location>
        <begin position="184"/>
        <end position="208"/>
    </location>
</feature>
<organism evidence="10 11">
    <name type="scientific">Polyplax serrata</name>
    <name type="common">Common mouse louse</name>
    <dbReference type="NCBI Taxonomy" id="468196"/>
    <lineage>
        <taxon>Eukaryota</taxon>
        <taxon>Metazoa</taxon>
        <taxon>Ecdysozoa</taxon>
        <taxon>Arthropoda</taxon>
        <taxon>Hexapoda</taxon>
        <taxon>Insecta</taxon>
        <taxon>Pterygota</taxon>
        <taxon>Neoptera</taxon>
        <taxon>Paraneoptera</taxon>
        <taxon>Psocodea</taxon>
        <taxon>Troctomorpha</taxon>
        <taxon>Phthiraptera</taxon>
        <taxon>Anoplura</taxon>
        <taxon>Polyplacidae</taxon>
        <taxon>Polyplax</taxon>
    </lineage>
</organism>
<evidence type="ECO:0000313" key="10">
    <source>
        <dbReference type="EMBL" id="KAK6629611.1"/>
    </source>
</evidence>
<evidence type="ECO:0000256" key="8">
    <source>
        <dbReference type="PROSITE-ProRule" id="PRU00042"/>
    </source>
</evidence>
<reference evidence="10 11" key="1">
    <citation type="submission" date="2023-10" db="EMBL/GenBank/DDBJ databases">
        <title>Genomes of two closely related lineages of the louse Polyplax serrata with different host specificities.</title>
        <authorList>
            <person name="Martinu J."/>
            <person name="Tarabai H."/>
            <person name="Stefka J."/>
            <person name="Hypsa V."/>
        </authorList>
    </citation>
    <scope>NUCLEOTIDE SEQUENCE [LARGE SCALE GENOMIC DNA]</scope>
    <source>
        <strain evidence="10">HR10_N</strain>
    </source>
</reference>
<dbReference type="SUPFAM" id="SSF57667">
    <property type="entry name" value="beta-beta-alpha zinc fingers"/>
    <property type="match status" value="3"/>
</dbReference>
<dbReference type="InterPro" id="IPR050331">
    <property type="entry name" value="Zinc_finger"/>
</dbReference>
<evidence type="ECO:0000256" key="1">
    <source>
        <dbReference type="ARBA" id="ARBA00004123"/>
    </source>
</evidence>
<dbReference type="GO" id="GO:0005634">
    <property type="term" value="C:nucleus"/>
    <property type="evidence" value="ECO:0007669"/>
    <property type="project" value="UniProtKB-SubCell"/>
</dbReference>
<evidence type="ECO:0000256" key="3">
    <source>
        <dbReference type="ARBA" id="ARBA00022737"/>
    </source>
</evidence>
<feature type="domain" description="C2H2-type" evidence="9">
    <location>
        <begin position="217"/>
        <end position="244"/>
    </location>
</feature>
<feature type="domain" description="C2H2-type" evidence="9">
    <location>
        <begin position="245"/>
        <end position="272"/>
    </location>
</feature>
<dbReference type="Pfam" id="PF00096">
    <property type="entry name" value="zf-C2H2"/>
    <property type="match status" value="3"/>
</dbReference>
<keyword evidence="6" id="KW-0238">DNA-binding</keyword>
<dbReference type="GO" id="GO:0010468">
    <property type="term" value="P:regulation of gene expression"/>
    <property type="evidence" value="ECO:0007669"/>
    <property type="project" value="TreeGrafter"/>
</dbReference>
<dbReference type="Gene3D" id="3.30.160.60">
    <property type="entry name" value="Classic Zinc Finger"/>
    <property type="match status" value="6"/>
</dbReference>
<accession>A0AAN8P298</accession>
<keyword evidence="3" id="KW-0677">Repeat</keyword>
<feature type="domain" description="C2H2-type" evidence="9">
    <location>
        <begin position="100"/>
        <end position="127"/>
    </location>
</feature>
<dbReference type="GO" id="GO:0003677">
    <property type="term" value="F:DNA binding"/>
    <property type="evidence" value="ECO:0007669"/>
    <property type="project" value="UniProtKB-KW"/>
</dbReference>
<evidence type="ECO:0000256" key="5">
    <source>
        <dbReference type="ARBA" id="ARBA00022833"/>
    </source>
</evidence>
<keyword evidence="4 8" id="KW-0863">Zinc-finger</keyword>
<dbReference type="GO" id="GO:0008270">
    <property type="term" value="F:zinc ion binding"/>
    <property type="evidence" value="ECO:0007669"/>
    <property type="project" value="UniProtKB-KW"/>
</dbReference>
<evidence type="ECO:0000256" key="7">
    <source>
        <dbReference type="ARBA" id="ARBA00023242"/>
    </source>
</evidence>
<dbReference type="AlphaFoldDB" id="A0AAN8P298"/>
<proteinExistence type="predicted"/>
<dbReference type="FunFam" id="3.30.160.60:FF:000176">
    <property type="entry name" value="zinc finger protein 70"/>
    <property type="match status" value="1"/>
</dbReference>
<dbReference type="FunFam" id="3.30.160.60:FF:000045">
    <property type="entry name" value="ZFP69 zinc finger protein B"/>
    <property type="match status" value="1"/>
</dbReference>
<dbReference type="FunFam" id="3.30.160.60:FF:000029">
    <property type="entry name" value="GLI family zinc finger 4"/>
    <property type="match status" value="1"/>
</dbReference>
<feature type="domain" description="C2H2-type" evidence="9">
    <location>
        <begin position="156"/>
        <end position="183"/>
    </location>
</feature>
<dbReference type="Proteomes" id="UP001372834">
    <property type="component" value="Unassembled WGS sequence"/>
</dbReference>
<evidence type="ECO:0000256" key="6">
    <source>
        <dbReference type="ARBA" id="ARBA00023125"/>
    </source>
</evidence>
<keyword evidence="2" id="KW-0479">Metal-binding</keyword>